<comment type="caution">
    <text evidence="1">The sequence shown here is derived from an EMBL/GenBank/DDBJ whole genome shotgun (WGS) entry which is preliminary data.</text>
</comment>
<gene>
    <name evidence="1" type="ORF">DCHRY22_LOCUS12570</name>
</gene>
<sequence length="69" mass="7416">MSSREPRAGSLIRASHSAVSSRGAAELLDRTRVFRDGLIGRSEAPQATGHVCLVKEARGWLADTPLETN</sequence>
<accession>A0A8J2R1I5</accession>
<organism evidence="1 2">
    <name type="scientific">Danaus chrysippus</name>
    <name type="common">African queen</name>
    <dbReference type="NCBI Taxonomy" id="151541"/>
    <lineage>
        <taxon>Eukaryota</taxon>
        <taxon>Metazoa</taxon>
        <taxon>Ecdysozoa</taxon>
        <taxon>Arthropoda</taxon>
        <taxon>Hexapoda</taxon>
        <taxon>Insecta</taxon>
        <taxon>Pterygota</taxon>
        <taxon>Neoptera</taxon>
        <taxon>Endopterygota</taxon>
        <taxon>Lepidoptera</taxon>
        <taxon>Glossata</taxon>
        <taxon>Ditrysia</taxon>
        <taxon>Papilionoidea</taxon>
        <taxon>Nymphalidae</taxon>
        <taxon>Danainae</taxon>
        <taxon>Danaini</taxon>
        <taxon>Danaina</taxon>
        <taxon>Danaus</taxon>
        <taxon>Anosia</taxon>
    </lineage>
</organism>
<evidence type="ECO:0000313" key="2">
    <source>
        <dbReference type="Proteomes" id="UP000789524"/>
    </source>
</evidence>
<proteinExistence type="predicted"/>
<dbReference type="EMBL" id="CAKASE010000077">
    <property type="protein sequence ID" value="CAG9578066.1"/>
    <property type="molecule type" value="Genomic_DNA"/>
</dbReference>
<keyword evidence="2" id="KW-1185">Reference proteome</keyword>
<reference evidence="1" key="1">
    <citation type="submission" date="2021-09" db="EMBL/GenBank/DDBJ databases">
        <authorList>
            <person name="Martin H S."/>
        </authorList>
    </citation>
    <scope>NUCLEOTIDE SEQUENCE</scope>
</reference>
<protein>
    <submittedName>
        <fullName evidence="1">(African queen) hypothetical protein</fullName>
    </submittedName>
</protein>
<name>A0A8J2R1I5_9NEOP</name>
<dbReference type="Proteomes" id="UP000789524">
    <property type="component" value="Unassembled WGS sequence"/>
</dbReference>
<dbReference type="AlphaFoldDB" id="A0A8J2R1I5"/>
<evidence type="ECO:0000313" key="1">
    <source>
        <dbReference type="EMBL" id="CAG9578066.1"/>
    </source>
</evidence>